<evidence type="ECO:0000256" key="2">
    <source>
        <dbReference type="ARBA" id="ARBA00004961"/>
    </source>
</evidence>
<comment type="pathway">
    <text evidence="2">Carbohydrate degradation; pentose phosphate pathway; D-ribulose 5-phosphate from D-glucose 6-phosphate (oxidative stage): step 2/3.</text>
</comment>
<feature type="domain" description="Glucosamine/galactosamine-6-phosphate isomerase" evidence="7">
    <location>
        <begin position="718"/>
        <end position="942"/>
    </location>
</feature>
<dbReference type="GO" id="GO:0017057">
    <property type="term" value="F:6-phosphogluconolactonase activity"/>
    <property type="evidence" value="ECO:0007669"/>
    <property type="project" value="UniProtKB-EC"/>
</dbReference>
<evidence type="ECO:0000259" key="7">
    <source>
        <dbReference type="Pfam" id="PF01182"/>
    </source>
</evidence>
<dbReference type="SUPFAM" id="SSF100950">
    <property type="entry name" value="NagB/RpiA/CoA transferase-like"/>
    <property type="match status" value="4"/>
</dbReference>
<sequence>LSRFKIPNYAVGSVPGRAGSSMPGGLTKTGSNHGTPKREVEVCDTEEQLADSLAKYTADLSDKLSNERGYFTMVLPGGSVVKSLRKLVEPPYVDQIEWSKWHVFWVDETVVPKDHEDCNYKLAFDCFLSRAQFLPGNVYTINEALSPEGAAEDYETCLRHLVNTGVVDRSPLTGFPKFDLMLLDIGPDGHVASLFPGHPLVKENEKWVTWVKDSPNPPLERITFTLPVINSSAHVALVVRGAGKADAVSTALGNRRNSDALPVQLVSPEGEVRCMKRRRNYRRSWQNTKLVEPPYVHEIDWSKWYIFWVDERAVGWEHADSNYKLANEGFLSKVKKIPAGNVCAISDELGKACETWTPGGAEKAAIDYEEQLHKWVDSGVLKKSSNGFPKFDLQLLGMGPDGHMASLFPGHPQINEKEKWVTYITDSPKPPKWRITLTLPVINSSSYIVFVMVGDGEAEAVGKVLGKSPPDVPLPAARASAEIEQNNRNYTVYDTVDNLREALAKYVSDLSDKFIRRKGSFTVVLSGGYLIDQLSKLVERPYHDKIEWSKWYIYWVDERVVGWKDPDSNYKLAMDGFLSKVPIPSDNICAIDNDLGEKGEAKAAAIDYEQRLKNLVEAGVIPTNNSGYPVFDLELLGMGPDGHMASLFPYHPQIDVKDKWITYITNSPKLPPKRITFTLPVINASPYIVFVMVGDGEAEAVCQVLGTCSSNYVLPASRASAEELAKYVARLSDECITNKNSFTVVLSGGSLIDHLRKLVESPYVDDIEWSKWYIYWVDERVVGWDDPHSNFKLSYDGFLSKVPIPPGNICAIDNELGKNGSAEAAAQDYENHIATLVSAGLIDTSPDGFPKFDLQLLGMGPDGHMASLFPNHPQIEEDDKWVTYITDSPKPPPKRITFTLPVINASPYIVFVMAGDGEVDAVCQVLGNCTSSYVLPASRASAVTEQKWFLDKFAAGKLL</sequence>
<evidence type="ECO:0000256" key="3">
    <source>
        <dbReference type="ARBA" id="ARBA00010662"/>
    </source>
</evidence>
<dbReference type="EMBL" id="JAKUCV010004272">
    <property type="protein sequence ID" value="KAJ4835911.1"/>
    <property type="molecule type" value="Genomic_DNA"/>
</dbReference>
<evidence type="ECO:0000256" key="5">
    <source>
        <dbReference type="ARBA" id="ARBA00022801"/>
    </source>
</evidence>
<reference evidence="8" key="1">
    <citation type="submission" date="2022-02" db="EMBL/GenBank/DDBJ databases">
        <authorList>
            <person name="Henning P.M."/>
            <person name="McCubbin A.G."/>
            <person name="Shore J.S."/>
        </authorList>
    </citation>
    <scope>NUCLEOTIDE SEQUENCE</scope>
    <source>
        <strain evidence="8">F60SS</strain>
        <tissue evidence="8">Leaves</tissue>
    </source>
</reference>
<dbReference type="InterPro" id="IPR005900">
    <property type="entry name" value="6-phosphogluconolactonase_DevB"/>
</dbReference>
<feature type="non-terminal residue" evidence="8">
    <location>
        <position position="1"/>
    </location>
</feature>
<dbReference type="GO" id="GO:0006098">
    <property type="term" value="P:pentose-phosphate shunt"/>
    <property type="evidence" value="ECO:0007669"/>
    <property type="project" value="InterPro"/>
</dbReference>
<dbReference type="Gene3D" id="3.40.50.1360">
    <property type="match status" value="4"/>
</dbReference>
<evidence type="ECO:0000256" key="1">
    <source>
        <dbReference type="ARBA" id="ARBA00000832"/>
    </source>
</evidence>
<dbReference type="CDD" id="cd01400">
    <property type="entry name" value="6PGL"/>
    <property type="match status" value="4"/>
</dbReference>
<dbReference type="FunFam" id="3.40.50.1360:FF:000005">
    <property type="entry name" value="6-phosphogluconolactonase"/>
    <property type="match status" value="1"/>
</dbReference>
<comment type="caution">
    <text evidence="8">The sequence shown here is derived from an EMBL/GenBank/DDBJ whole genome shotgun (WGS) entry which is preliminary data.</text>
</comment>
<comment type="similarity">
    <text evidence="3">Belongs to the glucosamine/galactosamine-6-phosphate isomerase family. 6-phosphogluconolactonase subfamily.</text>
</comment>
<dbReference type="InterPro" id="IPR037171">
    <property type="entry name" value="NagB/RpiA_transferase-like"/>
</dbReference>
<feature type="domain" description="Glucosamine/galactosamine-6-phosphate isomerase" evidence="7">
    <location>
        <begin position="296"/>
        <end position="480"/>
    </location>
</feature>
<dbReference type="AlphaFoldDB" id="A0A9Q0FT26"/>
<dbReference type="NCBIfam" id="TIGR01198">
    <property type="entry name" value="pgl"/>
    <property type="match status" value="4"/>
</dbReference>
<accession>A0A9Q0FT26</accession>
<dbReference type="Pfam" id="PF01182">
    <property type="entry name" value="Glucosamine_iso"/>
    <property type="match status" value="3"/>
</dbReference>
<keyword evidence="9" id="KW-1185">Reference proteome</keyword>
<gene>
    <name evidence="8" type="ORF">Tsubulata_006177</name>
</gene>
<dbReference type="InterPro" id="IPR006148">
    <property type="entry name" value="Glc/Gal-6P_isomerase"/>
</dbReference>
<dbReference type="PANTHER" id="PTHR11054:SF22">
    <property type="entry name" value="6-PHOSPHOGLUCONOLACTONASE 3, CHLOROPLASTIC"/>
    <property type="match status" value="1"/>
</dbReference>
<evidence type="ECO:0000256" key="6">
    <source>
        <dbReference type="SAM" id="MobiDB-lite"/>
    </source>
</evidence>
<keyword evidence="5" id="KW-0378">Hydrolase</keyword>
<organism evidence="8 9">
    <name type="scientific">Turnera subulata</name>
    <dbReference type="NCBI Taxonomy" id="218843"/>
    <lineage>
        <taxon>Eukaryota</taxon>
        <taxon>Viridiplantae</taxon>
        <taxon>Streptophyta</taxon>
        <taxon>Embryophyta</taxon>
        <taxon>Tracheophyta</taxon>
        <taxon>Spermatophyta</taxon>
        <taxon>Magnoliopsida</taxon>
        <taxon>eudicotyledons</taxon>
        <taxon>Gunneridae</taxon>
        <taxon>Pentapetalae</taxon>
        <taxon>rosids</taxon>
        <taxon>fabids</taxon>
        <taxon>Malpighiales</taxon>
        <taxon>Passifloraceae</taxon>
        <taxon>Turnera</taxon>
    </lineage>
</organism>
<comment type="catalytic activity">
    <reaction evidence="1">
        <text>6-phospho-D-glucono-1,5-lactone + H2O = 6-phospho-D-gluconate + H(+)</text>
        <dbReference type="Rhea" id="RHEA:12556"/>
        <dbReference type="ChEBI" id="CHEBI:15377"/>
        <dbReference type="ChEBI" id="CHEBI:15378"/>
        <dbReference type="ChEBI" id="CHEBI:57955"/>
        <dbReference type="ChEBI" id="CHEBI:58759"/>
        <dbReference type="EC" id="3.1.1.31"/>
    </reaction>
</comment>
<dbReference type="PANTHER" id="PTHR11054">
    <property type="entry name" value="6-PHOSPHOGLUCONOLACTONASE"/>
    <property type="match status" value="1"/>
</dbReference>
<reference evidence="8" key="2">
    <citation type="journal article" date="2023" name="Plants (Basel)">
        <title>Annotation of the Turnera subulata (Passifloraceae) Draft Genome Reveals the S-Locus Evolved after the Divergence of Turneroideae from Passifloroideae in a Stepwise Manner.</title>
        <authorList>
            <person name="Henning P.M."/>
            <person name="Roalson E.H."/>
            <person name="Mir W."/>
            <person name="McCubbin A.G."/>
            <person name="Shore J.S."/>
        </authorList>
    </citation>
    <scope>NUCLEOTIDE SEQUENCE</scope>
    <source>
        <strain evidence="8">F60SS</strain>
    </source>
</reference>
<dbReference type="OrthoDB" id="432544at2759"/>
<evidence type="ECO:0000313" key="9">
    <source>
        <dbReference type="Proteomes" id="UP001141552"/>
    </source>
</evidence>
<dbReference type="Proteomes" id="UP001141552">
    <property type="component" value="Unassembled WGS sequence"/>
</dbReference>
<evidence type="ECO:0000256" key="4">
    <source>
        <dbReference type="ARBA" id="ARBA00013198"/>
    </source>
</evidence>
<feature type="region of interest" description="Disordered" evidence="6">
    <location>
        <begin position="17"/>
        <end position="39"/>
    </location>
</feature>
<dbReference type="GO" id="GO:0005975">
    <property type="term" value="P:carbohydrate metabolic process"/>
    <property type="evidence" value="ECO:0007669"/>
    <property type="project" value="InterPro"/>
</dbReference>
<name>A0A9Q0FT26_9ROSI</name>
<dbReference type="InterPro" id="IPR039104">
    <property type="entry name" value="6PGL"/>
</dbReference>
<proteinExistence type="inferred from homology"/>
<protein>
    <recommendedName>
        <fullName evidence="4">6-phosphogluconolactonase</fullName>
        <ecNumber evidence="4">3.1.1.31</ecNumber>
    </recommendedName>
</protein>
<evidence type="ECO:0000313" key="8">
    <source>
        <dbReference type="EMBL" id="KAJ4835911.1"/>
    </source>
</evidence>
<dbReference type="EC" id="3.1.1.31" evidence="4"/>
<feature type="domain" description="Glucosamine/galactosamine-6-phosphate isomerase" evidence="7">
    <location>
        <begin position="45"/>
        <end position="269"/>
    </location>
</feature>